<dbReference type="AlphaFoldDB" id="A0A5B8MT43"/>
<evidence type="ECO:0000256" key="1">
    <source>
        <dbReference type="SAM" id="MobiDB-lite"/>
    </source>
</evidence>
<feature type="compositionally biased region" description="Acidic residues" evidence="1">
    <location>
        <begin position="1"/>
        <end position="16"/>
    </location>
</feature>
<feature type="region of interest" description="Disordered" evidence="1">
    <location>
        <begin position="68"/>
        <end position="95"/>
    </location>
</feature>
<organism evidence="2 3">
    <name type="scientific">Chloropicon primus</name>
    <dbReference type="NCBI Taxonomy" id="1764295"/>
    <lineage>
        <taxon>Eukaryota</taxon>
        <taxon>Viridiplantae</taxon>
        <taxon>Chlorophyta</taxon>
        <taxon>Chloropicophyceae</taxon>
        <taxon>Chloropicales</taxon>
        <taxon>Chloropicaceae</taxon>
        <taxon>Chloropicon</taxon>
    </lineage>
</organism>
<sequence length="214" mass="23571">MSSDEDREWELLEDGSQDGGRAKKAASMSASELVESFWRKARGASAEEKARLSCEDIIERSEEALGSTVLSKAHEARGEGSEGGEGGEAESQATRVVEGDQDYRLFEPFRSRMESALSAVLYGFDDLGGESERRPPSPLLWSAISSKTVLSLGVVNFVLLCSLVQSYAKSHKLTAEVDKRGAIIYRLVSKLYEAQMNTYSAVPMPQYHYQISIM</sequence>
<evidence type="ECO:0000313" key="3">
    <source>
        <dbReference type="Proteomes" id="UP000316726"/>
    </source>
</evidence>
<proteinExistence type="predicted"/>
<feature type="region of interest" description="Disordered" evidence="1">
    <location>
        <begin position="1"/>
        <end position="27"/>
    </location>
</feature>
<accession>A0A5B8MT43</accession>
<protein>
    <submittedName>
        <fullName evidence="2">Uncharacterized protein</fullName>
    </submittedName>
</protein>
<dbReference type="EMBL" id="CP031044">
    <property type="protein sequence ID" value="QDZ23703.1"/>
    <property type="molecule type" value="Genomic_DNA"/>
</dbReference>
<gene>
    <name evidence="2" type="ORF">A3770_11p62210</name>
</gene>
<dbReference type="Proteomes" id="UP000316726">
    <property type="component" value="Chromosome 11"/>
</dbReference>
<keyword evidence="3" id="KW-1185">Reference proteome</keyword>
<evidence type="ECO:0000313" key="2">
    <source>
        <dbReference type="EMBL" id="QDZ23703.1"/>
    </source>
</evidence>
<name>A0A5B8MT43_9CHLO</name>
<reference evidence="2 3" key="1">
    <citation type="submission" date="2018-07" db="EMBL/GenBank/DDBJ databases">
        <title>The complete nuclear genome of the prasinophyte Chloropicon primus (CCMP1205).</title>
        <authorList>
            <person name="Pombert J.-F."/>
            <person name="Otis C."/>
            <person name="Turmel M."/>
            <person name="Lemieux C."/>
        </authorList>
    </citation>
    <scope>NUCLEOTIDE SEQUENCE [LARGE SCALE GENOMIC DNA]</scope>
    <source>
        <strain evidence="2 3">CCMP1205</strain>
    </source>
</reference>